<accession>A0A1V3WVS4</accession>
<organism evidence="1 4">
    <name type="scientific">Mycobacterium kansasii</name>
    <dbReference type="NCBI Taxonomy" id="1768"/>
    <lineage>
        <taxon>Bacteria</taxon>
        <taxon>Bacillati</taxon>
        <taxon>Actinomycetota</taxon>
        <taxon>Actinomycetes</taxon>
        <taxon>Mycobacteriales</taxon>
        <taxon>Mycobacteriaceae</taxon>
        <taxon>Mycobacterium</taxon>
    </lineage>
</organism>
<dbReference type="Proteomes" id="UP000188532">
    <property type="component" value="Unassembled WGS sequence"/>
</dbReference>
<dbReference type="Proteomes" id="UP000189229">
    <property type="component" value="Unassembled WGS sequence"/>
</dbReference>
<name>A0A1V3WVS4_MYCKA</name>
<comment type="caution">
    <text evidence="1">The sequence shown here is derived from an EMBL/GenBank/DDBJ whole genome shotgun (WGS) entry which is preliminary data.</text>
</comment>
<gene>
    <name evidence="2" type="ORF">BZL29_4102</name>
    <name evidence="1" type="ORF">BZL30_6034</name>
</gene>
<evidence type="ECO:0000313" key="4">
    <source>
        <dbReference type="Proteomes" id="UP000189229"/>
    </source>
</evidence>
<dbReference type="AlphaFoldDB" id="A0A1V3WVS4"/>
<dbReference type="EMBL" id="MVBM01000006">
    <property type="protein sequence ID" value="OOK70421.1"/>
    <property type="molecule type" value="Genomic_DNA"/>
</dbReference>
<evidence type="ECO:0000313" key="3">
    <source>
        <dbReference type="Proteomes" id="UP000188532"/>
    </source>
</evidence>
<dbReference type="EMBL" id="MVBN01000004">
    <property type="protein sequence ID" value="OOK74545.1"/>
    <property type="molecule type" value="Genomic_DNA"/>
</dbReference>
<evidence type="ECO:0000313" key="2">
    <source>
        <dbReference type="EMBL" id="OOK74545.1"/>
    </source>
</evidence>
<protein>
    <submittedName>
        <fullName evidence="1">Uncharacterized protein</fullName>
    </submittedName>
</protein>
<evidence type="ECO:0000313" key="1">
    <source>
        <dbReference type="EMBL" id="OOK70421.1"/>
    </source>
</evidence>
<proteinExistence type="predicted"/>
<sequence>MLAEWLRIRRYAATARYHWHVIIEIRWQVKIFDVLTGICRCGFDISAPSSRNEIGRRILRD</sequence>
<reference evidence="3 4" key="1">
    <citation type="submission" date="2017-02" db="EMBL/GenBank/DDBJ databases">
        <title>Complete genome sequences of Mycobacterium kansasii strains isolated from rhesus macaques.</title>
        <authorList>
            <person name="Panda A."/>
            <person name="Nagaraj S."/>
            <person name="Zhao X."/>
            <person name="Tettelin H."/>
            <person name="Detolla L.J."/>
        </authorList>
    </citation>
    <scope>NUCLEOTIDE SEQUENCE [LARGE SCALE GENOMIC DNA]</scope>
    <source>
        <strain evidence="2 3">11-3469</strain>
        <strain evidence="1 4">11-3813</strain>
    </source>
</reference>